<accession>A0A4Z1T1H0</accession>
<keyword evidence="3" id="KW-0547">Nucleotide-binding</keyword>
<dbReference type="InterPro" id="IPR001806">
    <property type="entry name" value="Small_GTPase"/>
</dbReference>
<dbReference type="SMART" id="SM00176">
    <property type="entry name" value="RAN"/>
    <property type="match status" value="1"/>
</dbReference>
<dbReference type="Pfam" id="PF00071">
    <property type="entry name" value="Ras"/>
    <property type="match status" value="1"/>
</dbReference>
<dbReference type="InterPro" id="IPR027417">
    <property type="entry name" value="P-loop_NTPase"/>
</dbReference>
<dbReference type="Proteomes" id="UP000315496">
    <property type="component" value="Chromosome 4"/>
</dbReference>
<dbReference type="SMART" id="SM00175">
    <property type="entry name" value="RAB"/>
    <property type="match status" value="1"/>
</dbReference>
<dbReference type="AlphaFoldDB" id="A0A4Z1T1H0"/>
<evidence type="ECO:0000313" key="6">
    <source>
        <dbReference type="EMBL" id="TNJ26787.1"/>
    </source>
</evidence>
<comment type="subcellular location">
    <subcellularLocation>
        <location evidence="1">Endomembrane system</location>
    </subcellularLocation>
</comment>
<dbReference type="PROSITE" id="PS51420">
    <property type="entry name" value="RHO"/>
    <property type="match status" value="1"/>
</dbReference>
<dbReference type="Gene3D" id="3.40.50.300">
    <property type="entry name" value="P-loop containing nucleotide triphosphate hydrolases"/>
    <property type="match status" value="1"/>
</dbReference>
<protein>
    <submittedName>
        <fullName evidence="6">Rab2a</fullName>
    </submittedName>
</protein>
<dbReference type="SUPFAM" id="SSF52540">
    <property type="entry name" value="P-loop containing nucleoside triphosphate hydrolases"/>
    <property type="match status" value="1"/>
</dbReference>
<proteinExistence type="inferred from homology"/>
<evidence type="ECO:0000256" key="3">
    <source>
        <dbReference type="ARBA" id="ARBA00022741"/>
    </source>
</evidence>
<dbReference type="FunFam" id="3.40.50.300:FF:000586">
    <property type="entry name" value="Rab family GTPase"/>
    <property type="match status" value="1"/>
</dbReference>
<feature type="region of interest" description="Disordered" evidence="5">
    <location>
        <begin position="188"/>
        <end position="219"/>
    </location>
</feature>
<evidence type="ECO:0000256" key="1">
    <source>
        <dbReference type="ARBA" id="ARBA00004308"/>
    </source>
</evidence>
<dbReference type="EMBL" id="VDLU01000004">
    <property type="protein sequence ID" value="TNJ26787.1"/>
    <property type="molecule type" value="Genomic_DNA"/>
</dbReference>
<dbReference type="OrthoDB" id="9989112at2759"/>
<sequence>MSYDYMLKCIVVGDTAVGKSCLLLQFTEQRFQNAHDITVGVEFGTRTIEVRDKKVKVQVWDTCGQESFKSITRSYYRGSCCVLLVYDITRRASFEHVATWLEECRQYGGDKMVGLLVGNKTDRDQARMVSYDEGEKFAKENDLFFIETSAKTNTNVDEAFVITARAVLEKIAAGEIDVNDDACGVKPSGKAGTGGTGAKPVDVSSATKTTDGAKGGCGC</sequence>
<evidence type="ECO:0000256" key="2">
    <source>
        <dbReference type="ARBA" id="ARBA00006270"/>
    </source>
</evidence>
<dbReference type="GO" id="GO:0005525">
    <property type="term" value="F:GTP binding"/>
    <property type="evidence" value="ECO:0007669"/>
    <property type="project" value="InterPro"/>
</dbReference>
<reference evidence="6 7" key="1">
    <citation type="submission" date="2019-05" db="EMBL/GenBank/DDBJ databases">
        <title>The compact genome of Giardia muris reveals important steps in the evolution of intestinal protozoan parasites.</title>
        <authorList>
            <person name="Xu F."/>
            <person name="Jimenez-Gonzalez A."/>
            <person name="Einarsson E."/>
            <person name="Astvaldsson A."/>
            <person name="Peirasmaki D."/>
            <person name="Eckmann L."/>
            <person name="Andersson J.O."/>
            <person name="Svard S.G."/>
            <person name="Jerlstrom-Hultqvist J."/>
        </authorList>
    </citation>
    <scope>NUCLEOTIDE SEQUENCE [LARGE SCALE GENOMIC DNA]</scope>
    <source>
        <strain evidence="6 7">Roberts-Thomson</strain>
    </source>
</reference>
<dbReference type="PROSITE" id="PS51419">
    <property type="entry name" value="RAB"/>
    <property type="match status" value="1"/>
</dbReference>
<keyword evidence="4" id="KW-0472">Membrane</keyword>
<evidence type="ECO:0000313" key="7">
    <source>
        <dbReference type="Proteomes" id="UP000315496"/>
    </source>
</evidence>
<dbReference type="PROSITE" id="PS51421">
    <property type="entry name" value="RAS"/>
    <property type="match status" value="1"/>
</dbReference>
<dbReference type="PRINTS" id="PR00449">
    <property type="entry name" value="RASTRNSFRMNG"/>
</dbReference>
<dbReference type="GO" id="GO:0012505">
    <property type="term" value="C:endomembrane system"/>
    <property type="evidence" value="ECO:0007669"/>
    <property type="project" value="UniProtKB-SubCell"/>
</dbReference>
<keyword evidence="7" id="KW-1185">Reference proteome</keyword>
<dbReference type="PANTHER" id="PTHR47979">
    <property type="entry name" value="DRAB11-RELATED"/>
    <property type="match status" value="1"/>
</dbReference>
<gene>
    <name evidence="6" type="ORF">GMRT_10144</name>
</gene>
<dbReference type="InterPro" id="IPR050209">
    <property type="entry name" value="Rab_GTPases_membrane_traffic"/>
</dbReference>
<dbReference type="InterPro" id="IPR005225">
    <property type="entry name" value="Small_GTP-bd"/>
</dbReference>
<comment type="similarity">
    <text evidence="2">Belongs to the small GTPase superfamily. Rab family.</text>
</comment>
<dbReference type="SMART" id="SM00173">
    <property type="entry name" value="RAS"/>
    <property type="match status" value="1"/>
</dbReference>
<evidence type="ECO:0000256" key="5">
    <source>
        <dbReference type="SAM" id="MobiDB-lite"/>
    </source>
</evidence>
<dbReference type="GO" id="GO:0003924">
    <property type="term" value="F:GTPase activity"/>
    <property type="evidence" value="ECO:0007669"/>
    <property type="project" value="InterPro"/>
</dbReference>
<name>A0A4Z1T1H0_GIAMU</name>
<evidence type="ECO:0000256" key="4">
    <source>
        <dbReference type="ARBA" id="ARBA00023136"/>
    </source>
</evidence>
<dbReference type="VEuPathDB" id="GiardiaDB:GMRT_10144"/>
<comment type="caution">
    <text evidence="6">The sequence shown here is derived from an EMBL/GenBank/DDBJ whole genome shotgun (WGS) entry which is preliminary data.</text>
</comment>
<dbReference type="NCBIfam" id="TIGR00231">
    <property type="entry name" value="small_GTP"/>
    <property type="match status" value="1"/>
</dbReference>
<organism evidence="6 7">
    <name type="scientific">Giardia muris</name>
    <dbReference type="NCBI Taxonomy" id="5742"/>
    <lineage>
        <taxon>Eukaryota</taxon>
        <taxon>Metamonada</taxon>
        <taxon>Diplomonadida</taxon>
        <taxon>Hexamitidae</taxon>
        <taxon>Giardiinae</taxon>
        <taxon>Giardia</taxon>
    </lineage>
</organism>
<dbReference type="SMART" id="SM00174">
    <property type="entry name" value="RHO"/>
    <property type="match status" value="1"/>
</dbReference>